<evidence type="ECO:0000256" key="1">
    <source>
        <dbReference type="PIRNR" id="PIRNR028944"/>
    </source>
</evidence>
<keyword evidence="1" id="KW-0443">Lipid metabolism</keyword>
<keyword evidence="1" id="KW-0326">Glycosidase</keyword>
<comment type="caution">
    <text evidence="4">The sequence shown here is derived from an EMBL/GenBank/DDBJ whole genome shotgun (WGS) entry which is preliminary data.</text>
</comment>
<dbReference type="GO" id="GO:0008422">
    <property type="term" value="F:beta-glucosidase activity"/>
    <property type="evidence" value="ECO:0007669"/>
    <property type="project" value="TreeGrafter"/>
</dbReference>
<dbReference type="Pfam" id="PF12215">
    <property type="entry name" value="Glyco_hydr_116N"/>
    <property type="match status" value="1"/>
</dbReference>
<comment type="similarity">
    <text evidence="1">Belongs to the non-lysosomal glucosylceramidase family.</text>
</comment>
<dbReference type="GO" id="GO:0006680">
    <property type="term" value="P:glucosylceramide catabolic process"/>
    <property type="evidence" value="ECO:0007669"/>
    <property type="project" value="InterPro"/>
</dbReference>
<organism evidence="4 5">
    <name type="scientific">Pyrocoelia pectoralis</name>
    <dbReference type="NCBI Taxonomy" id="417401"/>
    <lineage>
        <taxon>Eukaryota</taxon>
        <taxon>Metazoa</taxon>
        <taxon>Ecdysozoa</taxon>
        <taxon>Arthropoda</taxon>
        <taxon>Hexapoda</taxon>
        <taxon>Insecta</taxon>
        <taxon>Pterygota</taxon>
        <taxon>Neoptera</taxon>
        <taxon>Endopterygota</taxon>
        <taxon>Coleoptera</taxon>
        <taxon>Polyphaga</taxon>
        <taxon>Elateriformia</taxon>
        <taxon>Elateroidea</taxon>
        <taxon>Lampyridae</taxon>
        <taxon>Lampyrinae</taxon>
        <taxon>Pyrocoelia</taxon>
    </lineage>
</organism>
<evidence type="ECO:0000313" key="5">
    <source>
        <dbReference type="Proteomes" id="UP001329430"/>
    </source>
</evidence>
<protein>
    <recommendedName>
        <fullName evidence="1">Non-lysosomal glucosylceramidase</fullName>
        <shortName evidence="1">NLGase</shortName>
        <ecNumber evidence="1">3.2.1.45</ecNumber>
    </recommendedName>
</protein>
<proteinExistence type="inferred from homology"/>
<comment type="function">
    <text evidence="1">Non-lysosomal glucosylceramidase that catalyzes the hydrolysis of glucosylceramide (GlcCer) to free glucose and ceramide.</text>
</comment>
<dbReference type="PANTHER" id="PTHR12654">
    <property type="entry name" value="BILE ACID BETA-GLUCOSIDASE-RELATED"/>
    <property type="match status" value="1"/>
</dbReference>
<gene>
    <name evidence="4" type="ORF">RI129_003353</name>
</gene>
<dbReference type="InterPro" id="IPR014551">
    <property type="entry name" value="B_Glucosidase_GBA2-typ"/>
</dbReference>
<dbReference type="GO" id="GO:0005975">
    <property type="term" value="P:carbohydrate metabolic process"/>
    <property type="evidence" value="ECO:0007669"/>
    <property type="project" value="InterPro"/>
</dbReference>
<dbReference type="PIRSF" id="PIRSF028944">
    <property type="entry name" value="Beta_gluc_GBA2"/>
    <property type="match status" value="1"/>
</dbReference>
<keyword evidence="1" id="KW-0472">Membrane</keyword>
<dbReference type="InterPro" id="IPR052566">
    <property type="entry name" value="Non-lysos_glucosylceramidase"/>
</dbReference>
<evidence type="ECO:0000259" key="3">
    <source>
        <dbReference type="Pfam" id="PF12215"/>
    </source>
</evidence>
<dbReference type="EMBL" id="JAVRBK010000002">
    <property type="protein sequence ID" value="KAK5648461.1"/>
    <property type="molecule type" value="Genomic_DNA"/>
</dbReference>
<dbReference type="GO" id="GO:0016020">
    <property type="term" value="C:membrane"/>
    <property type="evidence" value="ECO:0007669"/>
    <property type="project" value="InterPro"/>
</dbReference>
<dbReference type="GO" id="GO:0004348">
    <property type="term" value="F:glucosylceramidase activity"/>
    <property type="evidence" value="ECO:0007669"/>
    <property type="project" value="UniProtKB-EC"/>
</dbReference>
<keyword evidence="5" id="KW-1185">Reference proteome</keyword>
<name>A0AAN7VNV7_9COLE</name>
<dbReference type="InterPro" id="IPR006775">
    <property type="entry name" value="GH116_catalytic"/>
</dbReference>
<evidence type="ECO:0000313" key="4">
    <source>
        <dbReference type="EMBL" id="KAK5648461.1"/>
    </source>
</evidence>
<accession>A0AAN7VNV7</accession>
<feature type="domain" description="Glycosyl-hydrolase family 116 catalytic region" evidence="2">
    <location>
        <begin position="436"/>
        <end position="802"/>
    </location>
</feature>
<dbReference type="EC" id="3.2.1.45" evidence="1"/>
<dbReference type="Gene3D" id="1.50.10.10">
    <property type="match status" value="1"/>
</dbReference>
<dbReference type="Proteomes" id="UP001329430">
    <property type="component" value="Chromosome 2"/>
</dbReference>
<comment type="catalytic activity">
    <reaction evidence="1">
        <text>a beta-D-glucosyl-(1&lt;-&gt;1')-N-acylsphing-4-enine + H2O = an N-acylsphing-4-enine + D-glucose</text>
        <dbReference type="Rhea" id="RHEA:13269"/>
        <dbReference type="ChEBI" id="CHEBI:4167"/>
        <dbReference type="ChEBI" id="CHEBI:15377"/>
        <dbReference type="ChEBI" id="CHEBI:22801"/>
        <dbReference type="ChEBI" id="CHEBI:52639"/>
        <dbReference type="EC" id="3.2.1.45"/>
    </reaction>
</comment>
<reference evidence="4 5" key="1">
    <citation type="journal article" date="2024" name="Insects">
        <title>An Improved Chromosome-Level Genome Assembly of the Firefly Pyrocoelia pectoralis.</title>
        <authorList>
            <person name="Fu X."/>
            <person name="Meyer-Rochow V.B."/>
            <person name="Ballantyne L."/>
            <person name="Zhu X."/>
        </authorList>
    </citation>
    <scope>NUCLEOTIDE SEQUENCE [LARGE SCALE GENOMIC DNA]</scope>
    <source>
        <strain evidence="4">XCY_ONT2</strain>
    </source>
</reference>
<dbReference type="AlphaFoldDB" id="A0AAN7VNV7"/>
<feature type="domain" description="Glycosyl-hydrolase family 116 N-terminal" evidence="3">
    <location>
        <begin position="75"/>
        <end position="376"/>
    </location>
</feature>
<dbReference type="InterPro" id="IPR024462">
    <property type="entry name" value="GH116_N"/>
</dbReference>
<sequence>MEENVIAVPKYGLKVNLNHKYPENWPQAYLPRWKQIWVLLPLFLRYVFDYIKSIIFRQSIVIDLLKLVRCKQIYGVPIGGIGAGTIGRGYRGEFCRFQLKPGNCDYSIVEANGFIVTIKDTSDVTIFQSTLSTYKRSKKLLHTWEQRLDASKCRYTGLYPRSWTEYDLSDYGIKLVCRQVSPVIPHNYKDSSLPCAMFIWSIHNIGNEERNVTIAFTFKNGMSNKTDKKSPCSTQSFSYLDSSGVMLYNSIEKMPCTYALAAKMKDNMSISKCLYFDPNSDGSEPWNQLYNKGNFENLTKTEIDQVYGDIACGIAVQVKVSPGNIEEPEMCLVWDMPIVNFTLGDTKFSKFYTKYFGTEKAALKIVNHALKNYKEWESAIYKWQEPVLNDIKLPGFYKAALFNETYFVADGGTVWFTLGEEESEKLPVTDPRQKYGRFGYLESHEYRMYNTYDVHFYASFALTMNWPNLQKSLQYDFKDCIFSQNHERRCMWFDGKVADRKVKNTVPHDVGDPNEDPFLLINAYPAHDVSDWKDLNSKFVLQVLRDYKLTEHFEDGSFGKQYLEDMYEACHAVMQRSMHFDTDHDCLIENSGAPDQTYDAWIMTGSSAYCGGLWIASLYAMVVIARELNKNKDESMYAAILEKAKSAFENKLWNGKYYNFDCSELASSIMADQLCGHWYLRACGFDYEVFPKNNVEHALNTIFENNVMKYQNGTSGAINGYIHNKGVDITALQSEEVWTGVTYSLASCMIFENLNSFAWKTIGGMVDLLTNRIGLTFETPEALGVRHYRSVGYMRPLSIWAVQLAWEYQKDSIAHKASFPIEDIEEFKNDIEKSA</sequence>
<dbReference type="InterPro" id="IPR012341">
    <property type="entry name" value="6hp_glycosidase-like_sf"/>
</dbReference>
<dbReference type="SUPFAM" id="SSF48208">
    <property type="entry name" value="Six-hairpin glycosidases"/>
    <property type="match status" value="1"/>
</dbReference>
<dbReference type="Pfam" id="PF04685">
    <property type="entry name" value="DUF608"/>
    <property type="match status" value="1"/>
</dbReference>
<keyword evidence="1" id="KW-0378">Hydrolase</keyword>
<dbReference type="InterPro" id="IPR008928">
    <property type="entry name" value="6-hairpin_glycosidase_sf"/>
</dbReference>
<evidence type="ECO:0000259" key="2">
    <source>
        <dbReference type="Pfam" id="PF04685"/>
    </source>
</evidence>
<dbReference type="PANTHER" id="PTHR12654:SF0">
    <property type="entry name" value="NON-LYSOSOMAL GLUCOSYLCERAMIDASE"/>
    <property type="match status" value="1"/>
</dbReference>